<feature type="region of interest" description="Disordered" evidence="5">
    <location>
        <begin position="391"/>
        <end position="411"/>
    </location>
</feature>
<dbReference type="SUPFAM" id="SSF56399">
    <property type="entry name" value="ADP-ribosylation"/>
    <property type="match status" value="1"/>
</dbReference>
<keyword evidence="4" id="KW-0520">NAD</keyword>
<feature type="region of interest" description="Disordered" evidence="5">
    <location>
        <begin position="571"/>
        <end position="597"/>
    </location>
</feature>
<proteinExistence type="predicted"/>
<sequence length="679" mass="76148">MIILPADTEDEIVGVLCHFRERRCPDLFSRNPTGCNIGNRSEPVAHKGYFSDVRYTTQRIATTRNATKDAGNYVPCIEATYLFDKVLALRFRITMGPIVLATRIDGSEHRCYTNSVTYIDEFRGGSFLAGNFKDRHQQSSVYSASTRANIEALRLRLETICERVNSSTSTSTNASLFAVLSRLLMLLNELQTRVLLLLPSPEPSRSLRRNPPPMALPRLWLASEKISHLAAIHQERGGDASAVDVAILLVRCAAVGRYREVFLNPLPPASPRSFFAVGGGEREWVLVNRIWKATERCYHPSCMKRPKSRRNHPTHHQQQQRLVSETTKQRSAPLPMLRECEQELAGFFHSLPWVRQGKVTVVQKSKRDDGNSHKEGGFVFEVCLDLEDNNKNYDDQKHQQQQDPTTEIIDDDASYSPRFARLCRKHGSLTAYHGTHMDHAWSILNNGFCSMSDDESTGGGRRQRFAKNGAVLGSGVYLSTSRRVATFFATAAANQRNAPRRALAEALYHESLVELLLRAAQAPGGEARASRGILRDAIGAVGEKASLRDRYDVNCYPVFEAKIVRPPEASEVDNLGGKGTLPPSNNDATTIDPGYRPTRRDGTYCVVPDGRDVRITKLHLTVELECKRRGDTWWHHRVLLLLVFRLSSLVSDHPVLLVIAGLVVSVACRNFFTRQETMD</sequence>
<dbReference type="GO" id="GO:0016757">
    <property type="term" value="F:glycosyltransferase activity"/>
    <property type="evidence" value="ECO:0007669"/>
    <property type="project" value="UniProtKB-KW"/>
</dbReference>
<keyword evidence="1" id="KW-0328">Glycosyltransferase</keyword>
<evidence type="ECO:0000256" key="5">
    <source>
        <dbReference type="SAM" id="MobiDB-lite"/>
    </source>
</evidence>
<evidence type="ECO:0008006" key="9">
    <source>
        <dbReference type="Google" id="ProtNLM"/>
    </source>
</evidence>
<feature type="transmembrane region" description="Helical" evidence="6">
    <location>
        <begin position="654"/>
        <end position="672"/>
    </location>
</feature>
<keyword evidence="8" id="KW-1185">Reference proteome</keyword>
<name>A0A448ZHM1_9STRA</name>
<gene>
    <name evidence="7" type="ORF">PSNMU_V1.4_AUG-EV-PASAV3_0084700</name>
</gene>
<keyword evidence="3" id="KW-0548">Nucleotidyltransferase</keyword>
<keyword evidence="6" id="KW-0812">Transmembrane</keyword>
<feature type="compositionally biased region" description="Basic and acidic residues" evidence="5">
    <location>
        <begin position="391"/>
        <end position="400"/>
    </location>
</feature>
<evidence type="ECO:0000256" key="2">
    <source>
        <dbReference type="ARBA" id="ARBA00022679"/>
    </source>
</evidence>
<keyword evidence="2" id="KW-0808">Transferase</keyword>
<feature type="region of interest" description="Disordered" evidence="5">
    <location>
        <begin position="302"/>
        <end position="331"/>
    </location>
</feature>
<dbReference type="InterPro" id="IPR051838">
    <property type="entry name" value="ARTD_PARP"/>
</dbReference>
<organism evidence="7 8">
    <name type="scientific">Pseudo-nitzschia multistriata</name>
    <dbReference type="NCBI Taxonomy" id="183589"/>
    <lineage>
        <taxon>Eukaryota</taxon>
        <taxon>Sar</taxon>
        <taxon>Stramenopiles</taxon>
        <taxon>Ochrophyta</taxon>
        <taxon>Bacillariophyta</taxon>
        <taxon>Bacillariophyceae</taxon>
        <taxon>Bacillariophycidae</taxon>
        <taxon>Bacillariales</taxon>
        <taxon>Bacillariaceae</taxon>
        <taxon>Pseudo-nitzschia</taxon>
    </lineage>
</organism>
<dbReference type="Proteomes" id="UP000291116">
    <property type="component" value="Unassembled WGS sequence"/>
</dbReference>
<evidence type="ECO:0000313" key="7">
    <source>
        <dbReference type="EMBL" id="VEU41548.1"/>
    </source>
</evidence>
<protein>
    <recommendedName>
        <fullName evidence="9">PARP catalytic domain-containing protein</fullName>
    </recommendedName>
</protein>
<evidence type="ECO:0000256" key="4">
    <source>
        <dbReference type="ARBA" id="ARBA00023027"/>
    </source>
</evidence>
<feature type="compositionally biased region" description="Polar residues" evidence="5">
    <location>
        <begin position="316"/>
        <end position="330"/>
    </location>
</feature>
<evidence type="ECO:0000256" key="6">
    <source>
        <dbReference type="SAM" id="Phobius"/>
    </source>
</evidence>
<dbReference type="Gene3D" id="3.90.228.10">
    <property type="match status" value="1"/>
</dbReference>
<keyword evidence="6" id="KW-1133">Transmembrane helix</keyword>
<dbReference type="EMBL" id="CAACVS010000361">
    <property type="protein sequence ID" value="VEU41548.1"/>
    <property type="molecule type" value="Genomic_DNA"/>
</dbReference>
<dbReference type="OrthoDB" id="10648705at2759"/>
<dbReference type="PANTHER" id="PTHR21328">
    <property type="entry name" value="POLY ADP-RIBOSE POLYMERASE FAMILY, MEMBER PARP"/>
    <property type="match status" value="1"/>
</dbReference>
<evidence type="ECO:0000256" key="3">
    <source>
        <dbReference type="ARBA" id="ARBA00022695"/>
    </source>
</evidence>
<evidence type="ECO:0000313" key="8">
    <source>
        <dbReference type="Proteomes" id="UP000291116"/>
    </source>
</evidence>
<accession>A0A448ZHM1</accession>
<dbReference type="GO" id="GO:0016779">
    <property type="term" value="F:nucleotidyltransferase activity"/>
    <property type="evidence" value="ECO:0007669"/>
    <property type="project" value="UniProtKB-KW"/>
</dbReference>
<reference evidence="7 8" key="1">
    <citation type="submission" date="2019-01" db="EMBL/GenBank/DDBJ databases">
        <authorList>
            <person name="Ferrante I. M."/>
        </authorList>
    </citation>
    <scope>NUCLEOTIDE SEQUENCE [LARGE SCALE GENOMIC DNA]</scope>
    <source>
        <strain evidence="7 8">B856</strain>
    </source>
</reference>
<keyword evidence="6" id="KW-0472">Membrane</keyword>
<evidence type="ECO:0000256" key="1">
    <source>
        <dbReference type="ARBA" id="ARBA00022676"/>
    </source>
</evidence>
<dbReference type="AlphaFoldDB" id="A0A448ZHM1"/>
<feature type="compositionally biased region" description="Basic residues" evidence="5">
    <location>
        <begin position="302"/>
        <end position="315"/>
    </location>
</feature>